<proteinExistence type="predicted"/>
<name>A0A6A6Z1K3_9PEZI</name>
<dbReference type="RefSeq" id="XP_033581019.1">
    <property type="nucleotide sequence ID" value="XM_033719236.1"/>
</dbReference>
<protein>
    <submittedName>
        <fullName evidence="1 3">Uncharacterized protein</fullName>
    </submittedName>
</protein>
<dbReference type="AlphaFoldDB" id="A0A6A6Z1K3"/>
<gene>
    <name evidence="1 3" type="ORF">BDZ99DRAFT_459786</name>
</gene>
<accession>A0A6A6Z1K3</accession>
<dbReference type="Proteomes" id="UP000504636">
    <property type="component" value="Unplaced"/>
</dbReference>
<dbReference type="GeneID" id="54460129"/>
<sequence>MKVMQFGGMTIVSPAIWVRTIPPLNCGWRSSKEVFSRHSDTRNAMMLSALGGYTTHNRTPSAMLYNKKLSLWRRLDSANLENTNAEKADGQRWHPLPNEERTHLTSECSGAVTLQSLDDESKSSAFVDVQIGTILIDARGEGIVKDSAK</sequence>
<reference evidence="3" key="2">
    <citation type="submission" date="2020-04" db="EMBL/GenBank/DDBJ databases">
        <authorList>
            <consortium name="NCBI Genome Project"/>
        </authorList>
    </citation>
    <scope>NUCLEOTIDE SEQUENCE</scope>
    <source>
        <strain evidence="3">CBS 304.34</strain>
    </source>
</reference>
<evidence type="ECO:0000313" key="3">
    <source>
        <dbReference type="RefSeq" id="XP_033581019.1"/>
    </source>
</evidence>
<dbReference type="EMBL" id="MU003695">
    <property type="protein sequence ID" value="KAF2814055.1"/>
    <property type="molecule type" value="Genomic_DNA"/>
</dbReference>
<reference evidence="3" key="3">
    <citation type="submission" date="2025-04" db="UniProtKB">
        <authorList>
            <consortium name="RefSeq"/>
        </authorList>
    </citation>
    <scope>IDENTIFICATION</scope>
    <source>
        <strain evidence="3">CBS 304.34</strain>
    </source>
</reference>
<organism evidence="1">
    <name type="scientific">Mytilinidion resinicola</name>
    <dbReference type="NCBI Taxonomy" id="574789"/>
    <lineage>
        <taxon>Eukaryota</taxon>
        <taxon>Fungi</taxon>
        <taxon>Dikarya</taxon>
        <taxon>Ascomycota</taxon>
        <taxon>Pezizomycotina</taxon>
        <taxon>Dothideomycetes</taxon>
        <taxon>Pleosporomycetidae</taxon>
        <taxon>Mytilinidiales</taxon>
        <taxon>Mytilinidiaceae</taxon>
        <taxon>Mytilinidion</taxon>
    </lineage>
</organism>
<evidence type="ECO:0000313" key="1">
    <source>
        <dbReference type="EMBL" id="KAF2814055.1"/>
    </source>
</evidence>
<reference evidence="1 3" key="1">
    <citation type="journal article" date="2020" name="Stud. Mycol.">
        <title>101 Dothideomycetes genomes: a test case for predicting lifestyles and emergence of pathogens.</title>
        <authorList>
            <person name="Haridas S."/>
            <person name="Albert R."/>
            <person name="Binder M."/>
            <person name="Bloem J."/>
            <person name="Labutti K."/>
            <person name="Salamov A."/>
            <person name="Andreopoulos B."/>
            <person name="Baker S."/>
            <person name="Barry K."/>
            <person name="Bills G."/>
            <person name="Bluhm B."/>
            <person name="Cannon C."/>
            <person name="Castanera R."/>
            <person name="Culley D."/>
            <person name="Daum C."/>
            <person name="Ezra D."/>
            <person name="Gonzalez J."/>
            <person name="Henrissat B."/>
            <person name="Kuo A."/>
            <person name="Liang C."/>
            <person name="Lipzen A."/>
            <person name="Lutzoni F."/>
            <person name="Magnuson J."/>
            <person name="Mondo S."/>
            <person name="Nolan M."/>
            <person name="Ohm R."/>
            <person name="Pangilinan J."/>
            <person name="Park H.-J."/>
            <person name="Ramirez L."/>
            <person name="Alfaro M."/>
            <person name="Sun H."/>
            <person name="Tritt A."/>
            <person name="Yoshinaga Y."/>
            <person name="Zwiers L.-H."/>
            <person name="Turgeon B."/>
            <person name="Goodwin S."/>
            <person name="Spatafora J."/>
            <person name="Crous P."/>
            <person name="Grigoriev I."/>
        </authorList>
    </citation>
    <scope>NUCLEOTIDE SEQUENCE</scope>
    <source>
        <strain evidence="1 3">CBS 304.34</strain>
    </source>
</reference>
<evidence type="ECO:0000313" key="2">
    <source>
        <dbReference type="Proteomes" id="UP000504636"/>
    </source>
</evidence>
<keyword evidence="2" id="KW-1185">Reference proteome</keyword>